<comment type="subunit">
    <text evidence="2">Monomer.</text>
</comment>
<dbReference type="FunFam" id="3.40.30.10:FF:000007">
    <property type="entry name" value="Thioredoxin-dependent thiol peroxidase"/>
    <property type="match status" value="1"/>
</dbReference>
<reference evidence="15 16" key="1">
    <citation type="submission" date="2020-12" db="EMBL/GenBank/DDBJ databases">
        <title>Revised draft genomes of Rhodomicrobium vannielii ATCC 17100 and Rhodomicrobium udaipurense JA643.</title>
        <authorList>
            <person name="Conners E.M."/>
            <person name="Davenport E.J."/>
            <person name="Bose A."/>
        </authorList>
    </citation>
    <scope>NUCLEOTIDE SEQUENCE [LARGE SCALE GENOMIC DNA]</scope>
    <source>
        <strain evidence="15 16">JA643</strain>
    </source>
</reference>
<dbReference type="GO" id="GO:0005737">
    <property type="term" value="C:cytoplasm"/>
    <property type="evidence" value="ECO:0007669"/>
    <property type="project" value="TreeGrafter"/>
</dbReference>
<keyword evidence="5" id="KW-0049">Antioxidant</keyword>
<organism evidence="15 16">
    <name type="scientific">Rhodomicrobium udaipurense</name>
    <dbReference type="NCBI Taxonomy" id="1202716"/>
    <lineage>
        <taxon>Bacteria</taxon>
        <taxon>Pseudomonadati</taxon>
        <taxon>Pseudomonadota</taxon>
        <taxon>Alphaproteobacteria</taxon>
        <taxon>Hyphomicrobiales</taxon>
        <taxon>Hyphomicrobiaceae</taxon>
        <taxon>Rhodomicrobium</taxon>
    </lineage>
</organism>
<dbReference type="GO" id="GO:0034599">
    <property type="term" value="P:cellular response to oxidative stress"/>
    <property type="evidence" value="ECO:0007669"/>
    <property type="project" value="TreeGrafter"/>
</dbReference>
<keyword evidence="6" id="KW-0560">Oxidoreductase</keyword>
<dbReference type="EC" id="1.11.1.24" evidence="3"/>
<proteinExistence type="inferred from homology"/>
<evidence type="ECO:0000256" key="4">
    <source>
        <dbReference type="ARBA" id="ARBA00022559"/>
    </source>
</evidence>
<comment type="function">
    <text evidence="1">Thiol-specific peroxidase that catalyzes the reduction of hydrogen peroxide and organic hydroperoxides to water and alcohols, respectively. Plays a role in cell protection against oxidative stress by detoxifying peroxides and as sensor of hydrogen peroxide-mediated signaling events.</text>
</comment>
<dbReference type="InterPro" id="IPR036249">
    <property type="entry name" value="Thioredoxin-like_sf"/>
</dbReference>
<accession>A0A8I1GII5</accession>
<comment type="catalytic activity">
    <reaction evidence="12">
        <text>a hydroperoxide + [thioredoxin]-dithiol = an alcohol + [thioredoxin]-disulfide + H2O</text>
        <dbReference type="Rhea" id="RHEA:62620"/>
        <dbReference type="Rhea" id="RHEA-COMP:10698"/>
        <dbReference type="Rhea" id="RHEA-COMP:10700"/>
        <dbReference type="ChEBI" id="CHEBI:15377"/>
        <dbReference type="ChEBI" id="CHEBI:29950"/>
        <dbReference type="ChEBI" id="CHEBI:30879"/>
        <dbReference type="ChEBI" id="CHEBI:35924"/>
        <dbReference type="ChEBI" id="CHEBI:50058"/>
        <dbReference type="EC" id="1.11.1.24"/>
    </reaction>
</comment>
<dbReference type="InterPro" id="IPR050924">
    <property type="entry name" value="Peroxiredoxin_BCP/PrxQ"/>
</dbReference>
<evidence type="ECO:0000256" key="13">
    <source>
        <dbReference type="PIRSR" id="PIRSR000239-1"/>
    </source>
</evidence>
<comment type="caution">
    <text evidence="15">The sequence shown here is derived from an EMBL/GenBank/DDBJ whole genome shotgun (WGS) entry which is preliminary data.</text>
</comment>
<dbReference type="PANTHER" id="PTHR42801:SF4">
    <property type="entry name" value="AHPC_TSA FAMILY PROTEIN"/>
    <property type="match status" value="1"/>
</dbReference>
<evidence type="ECO:0000259" key="14">
    <source>
        <dbReference type="PROSITE" id="PS51352"/>
    </source>
</evidence>
<protein>
    <recommendedName>
        <fullName evidence="3">thioredoxin-dependent peroxiredoxin</fullName>
        <ecNumber evidence="3">1.11.1.24</ecNumber>
    </recommendedName>
    <alternativeName>
        <fullName evidence="9">Thioredoxin peroxidase</fullName>
    </alternativeName>
    <alternativeName>
        <fullName evidence="11">Thioredoxin-dependent peroxiredoxin Bcp</fullName>
    </alternativeName>
</protein>
<dbReference type="GO" id="GO:0045454">
    <property type="term" value="P:cell redox homeostasis"/>
    <property type="evidence" value="ECO:0007669"/>
    <property type="project" value="TreeGrafter"/>
</dbReference>
<comment type="similarity">
    <text evidence="10">Belongs to the peroxiredoxin family. BCP/PrxQ subfamily.</text>
</comment>
<feature type="domain" description="Thioredoxin" evidence="14">
    <location>
        <begin position="2"/>
        <end position="155"/>
    </location>
</feature>
<dbReference type="SUPFAM" id="SSF52833">
    <property type="entry name" value="Thioredoxin-like"/>
    <property type="match status" value="1"/>
</dbReference>
<keyword evidence="8" id="KW-0676">Redox-active center</keyword>
<keyword evidence="7" id="KW-1015">Disulfide bond</keyword>
<dbReference type="EMBL" id="JAEMUK010000083">
    <property type="protein sequence ID" value="MBJ7544966.1"/>
    <property type="molecule type" value="Genomic_DNA"/>
</dbReference>
<keyword evidence="16" id="KW-1185">Reference proteome</keyword>
<dbReference type="PROSITE" id="PS51352">
    <property type="entry name" value="THIOREDOXIN_2"/>
    <property type="match status" value="1"/>
</dbReference>
<evidence type="ECO:0000256" key="6">
    <source>
        <dbReference type="ARBA" id="ARBA00023002"/>
    </source>
</evidence>
<dbReference type="PANTHER" id="PTHR42801">
    <property type="entry name" value="THIOREDOXIN-DEPENDENT PEROXIDE REDUCTASE"/>
    <property type="match status" value="1"/>
</dbReference>
<evidence type="ECO:0000256" key="1">
    <source>
        <dbReference type="ARBA" id="ARBA00003330"/>
    </source>
</evidence>
<sequence length="157" mass="16835">MLQNGDLAPDFALPDAEGKTVTLSGMKAPYKVVYFYPKDNTSGCTTEARSFSDLKDAFDAAGADVIGISPDSVKSHANFRDKHGLRVTLVSDPEKAAIEAFGVWVEKKMYGRVYMGVERATFLIGPDGKILKSWGKVKVPGHAAAVLDAVREAAGAR</sequence>
<dbReference type="Pfam" id="PF00578">
    <property type="entry name" value="AhpC-TSA"/>
    <property type="match status" value="1"/>
</dbReference>
<dbReference type="AlphaFoldDB" id="A0A8I1GII5"/>
<evidence type="ECO:0000256" key="11">
    <source>
        <dbReference type="ARBA" id="ARBA00042639"/>
    </source>
</evidence>
<keyword evidence="4 15" id="KW-0575">Peroxidase</keyword>
<evidence type="ECO:0000256" key="2">
    <source>
        <dbReference type="ARBA" id="ARBA00011245"/>
    </source>
</evidence>
<dbReference type="Proteomes" id="UP000623250">
    <property type="component" value="Unassembled WGS sequence"/>
</dbReference>
<dbReference type="CDD" id="cd03017">
    <property type="entry name" value="PRX_BCP"/>
    <property type="match status" value="1"/>
</dbReference>
<dbReference type="InterPro" id="IPR000866">
    <property type="entry name" value="AhpC/TSA"/>
</dbReference>
<evidence type="ECO:0000256" key="12">
    <source>
        <dbReference type="ARBA" id="ARBA00049091"/>
    </source>
</evidence>
<feature type="active site" description="Cysteine sulfenic acid (-SOH) intermediate; for peroxidase activity" evidence="13">
    <location>
        <position position="44"/>
    </location>
</feature>
<dbReference type="RefSeq" id="WP_037233547.1">
    <property type="nucleotide sequence ID" value="NZ_JAEMUK010000083.1"/>
</dbReference>
<dbReference type="Gene3D" id="3.40.30.10">
    <property type="entry name" value="Glutaredoxin"/>
    <property type="match status" value="1"/>
</dbReference>
<evidence type="ECO:0000256" key="10">
    <source>
        <dbReference type="ARBA" id="ARBA00038489"/>
    </source>
</evidence>
<evidence type="ECO:0000256" key="7">
    <source>
        <dbReference type="ARBA" id="ARBA00023157"/>
    </source>
</evidence>
<gene>
    <name evidence="15" type="primary">bcp</name>
    <name evidence="15" type="ORF">JDN41_15535</name>
</gene>
<evidence type="ECO:0000256" key="5">
    <source>
        <dbReference type="ARBA" id="ARBA00022862"/>
    </source>
</evidence>
<dbReference type="NCBIfam" id="NF006960">
    <property type="entry name" value="PRK09437.1"/>
    <property type="match status" value="1"/>
</dbReference>
<dbReference type="InterPro" id="IPR013766">
    <property type="entry name" value="Thioredoxin_domain"/>
</dbReference>
<name>A0A8I1GII5_9HYPH</name>
<dbReference type="GO" id="GO:0008379">
    <property type="term" value="F:thioredoxin peroxidase activity"/>
    <property type="evidence" value="ECO:0007669"/>
    <property type="project" value="TreeGrafter"/>
</dbReference>
<evidence type="ECO:0000313" key="16">
    <source>
        <dbReference type="Proteomes" id="UP000623250"/>
    </source>
</evidence>
<evidence type="ECO:0000256" key="8">
    <source>
        <dbReference type="ARBA" id="ARBA00023284"/>
    </source>
</evidence>
<evidence type="ECO:0000313" key="15">
    <source>
        <dbReference type="EMBL" id="MBJ7544966.1"/>
    </source>
</evidence>
<dbReference type="PIRSF" id="PIRSF000239">
    <property type="entry name" value="AHPC"/>
    <property type="match status" value="1"/>
</dbReference>
<evidence type="ECO:0000256" key="9">
    <source>
        <dbReference type="ARBA" id="ARBA00032824"/>
    </source>
</evidence>
<dbReference type="InterPro" id="IPR024706">
    <property type="entry name" value="Peroxiredoxin_AhpC-typ"/>
</dbReference>
<evidence type="ECO:0000256" key="3">
    <source>
        <dbReference type="ARBA" id="ARBA00013017"/>
    </source>
</evidence>